<name>A0A8J5SWE4_ZIZPA</name>
<dbReference type="EMBL" id="JAAALK010000086">
    <property type="protein sequence ID" value="KAG8081965.1"/>
    <property type="molecule type" value="Genomic_DNA"/>
</dbReference>
<dbReference type="AlphaFoldDB" id="A0A8J5SWE4"/>
<gene>
    <name evidence="1" type="ORF">GUJ93_ZPchr0014g46531</name>
</gene>
<evidence type="ECO:0000313" key="1">
    <source>
        <dbReference type="EMBL" id="KAG8081965.1"/>
    </source>
</evidence>
<sequence>MQAIGAFPALEVNLRQGNTFWFSRSNDLTPLCTAYFESLTQRMIARQEARLKMEKEKSVLMTTTSNQNNQGGALEIKVSGEKYRKFWFLKLYANEDSGVLVSGIKFDLAWHKVMSIELSILEFLAAKVLELTGNDNKDLVKCVTPRYPQFVIRNDEELNNVINCTIVVFISSQMY</sequence>
<accession>A0A8J5SWE4</accession>
<comment type="caution">
    <text evidence="1">The sequence shown here is derived from an EMBL/GenBank/DDBJ whole genome shotgun (WGS) entry which is preliminary data.</text>
</comment>
<protein>
    <submittedName>
        <fullName evidence="1">Uncharacterized protein</fullName>
    </submittedName>
</protein>
<reference evidence="1" key="2">
    <citation type="submission" date="2021-02" db="EMBL/GenBank/DDBJ databases">
        <authorList>
            <person name="Kimball J.A."/>
            <person name="Haas M.W."/>
            <person name="Macchietto M."/>
            <person name="Kono T."/>
            <person name="Duquette J."/>
            <person name="Shao M."/>
        </authorList>
    </citation>
    <scope>NUCLEOTIDE SEQUENCE</scope>
    <source>
        <tissue evidence="1">Fresh leaf tissue</tissue>
    </source>
</reference>
<keyword evidence="2" id="KW-1185">Reference proteome</keyword>
<evidence type="ECO:0000313" key="2">
    <source>
        <dbReference type="Proteomes" id="UP000729402"/>
    </source>
</evidence>
<proteinExistence type="predicted"/>
<organism evidence="1 2">
    <name type="scientific">Zizania palustris</name>
    <name type="common">Northern wild rice</name>
    <dbReference type="NCBI Taxonomy" id="103762"/>
    <lineage>
        <taxon>Eukaryota</taxon>
        <taxon>Viridiplantae</taxon>
        <taxon>Streptophyta</taxon>
        <taxon>Embryophyta</taxon>
        <taxon>Tracheophyta</taxon>
        <taxon>Spermatophyta</taxon>
        <taxon>Magnoliopsida</taxon>
        <taxon>Liliopsida</taxon>
        <taxon>Poales</taxon>
        <taxon>Poaceae</taxon>
        <taxon>BOP clade</taxon>
        <taxon>Oryzoideae</taxon>
        <taxon>Oryzeae</taxon>
        <taxon>Zizaniinae</taxon>
        <taxon>Zizania</taxon>
    </lineage>
</organism>
<dbReference type="Proteomes" id="UP000729402">
    <property type="component" value="Unassembled WGS sequence"/>
</dbReference>
<reference evidence="1" key="1">
    <citation type="journal article" date="2021" name="bioRxiv">
        <title>Whole Genome Assembly and Annotation of Northern Wild Rice, Zizania palustris L., Supports a Whole Genome Duplication in the Zizania Genus.</title>
        <authorList>
            <person name="Haas M."/>
            <person name="Kono T."/>
            <person name="Macchietto M."/>
            <person name="Millas R."/>
            <person name="McGilp L."/>
            <person name="Shao M."/>
            <person name="Duquette J."/>
            <person name="Hirsch C.N."/>
            <person name="Kimball J."/>
        </authorList>
    </citation>
    <scope>NUCLEOTIDE SEQUENCE</scope>
    <source>
        <tissue evidence="1">Fresh leaf tissue</tissue>
    </source>
</reference>